<dbReference type="GO" id="GO:0003677">
    <property type="term" value="F:DNA binding"/>
    <property type="evidence" value="ECO:0007669"/>
    <property type="project" value="UniProtKB-KW"/>
</dbReference>
<dbReference type="STRING" id="1461694.ATO9_09185"/>
<dbReference type="InterPro" id="IPR039422">
    <property type="entry name" value="MarR/SlyA-like"/>
</dbReference>
<evidence type="ECO:0000259" key="4">
    <source>
        <dbReference type="PROSITE" id="PS50995"/>
    </source>
</evidence>
<dbReference type="RefSeq" id="WP_043747635.1">
    <property type="nucleotide sequence ID" value="NZ_AQQX01000003.1"/>
</dbReference>
<dbReference type="Proteomes" id="UP000030004">
    <property type="component" value="Unassembled WGS sequence"/>
</dbReference>
<sequence>MHESDDVLRSTGLLTLGTRFRRLGERLQAETQVVLGEAATQVPVASHPLLNLLDRRGPQQVGQISEALGVTQPGITRAVASLSKSGMVAIRPSDSDGRIRVVSLTEEGTAFVAQCRAEVWPRVERAVADLCDGFAAELLDHLDRIEDGLADRPLSRRTGDTE</sequence>
<dbReference type="Gene3D" id="1.10.10.10">
    <property type="entry name" value="Winged helix-like DNA-binding domain superfamily/Winged helix DNA-binding domain"/>
    <property type="match status" value="1"/>
</dbReference>
<dbReference type="SMART" id="SM00347">
    <property type="entry name" value="HTH_MARR"/>
    <property type="match status" value="1"/>
</dbReference>
<evidence type="ECO:0000256" key="1">
    <source>
        <dbReference type="ARBA" id="ARBA00023015"/>
    </source>
</evidence>
<organism evidence="5 6">
    <name type="scientific">Pseudooceanicola atlanticus</name>
    <dbReference type="NCBI Taxonomy" id="1461694"/>
    <lineage>
        <taxon>Bacteria</taxon>
        <taxon>Pseudomonadati</taxon>
        <taxon>Pseudomonadota</taxon>
        <taxon>Alphaproteobacteria</taxon>
        <taxon>Rhodobacterales</taxon>
        <taxon>Paracoccaceae</taxon>
        <taxon>Pseudooceanicola</taxon>
    </lineage>
</organism>
<evidence type="ECO:0000313" key="6">
    <source>
        <dbReference type="Proteomes" id="UP000030004"/>
    </source>
</evidence>
<evidence type="ECO:0000256" key="3">
    <source>
        <dbReference type="ARBA" id="ARBA00023163"/>
    </source>
</evidence>
<keyword evidence="6" id="KW-1185">Reference proteome</keyword>
<feature type="domain" description="HTH marR-type" evidence="4">
    <location>
        <begin position="13"/>
        <end position="147"/>
    </location>
</feature>
<dbReference type="PANTHER" id="PTHR33164">
    <property type="entry name" value="TRANSCRIPTIONAL REGULATOR, MARR FAMILY"/>
    <property type="match status" value="1"/>
</dbReference>
<comment type="caution">
    <text evidence="5">The sequence shown here is derived from an EMBL/GenBank/DDBJ whole genome shotgun (WGS) entry which is preliminary data.</text>
</comment>
<dbReference type="InterPro" id="IPR036388">
    <property type="entry name" value="WH-like_DNA-bd_sf"/>
</dbReference>
<gene>
    <name evidence="5" type="ORF">ATO9_09185</name>
</gene>
<keyword evidence="3" id="KW-0804">Transcription</keyword>
<reference evidence="5 6" key="1">
    <citation type="journal article" date="2015" name="Antonie Van Leeuwenhoek">
        <title>Pseudooceanicola atlanticus gen. nov. sp. nov., isolated from surface seawater of the Atlantic Ocean and reclassification of Oceanicola batsensis, Oceanicola marinus, Oceanicola nitratireducens, Oceanicola nanhaiensis, Oceanicola antarcticus and Oceanicola flagellatus, as Pseudooceanicola batsensis comb. nov., Pseudooceanicola marinus comb. nov., Pseudooceanicola nitratireducens comb. nov., Pseudooceanicola nanhaiensis comb. nov., Pseudooceanicola antarcticus comb. nov., and Pseudooceanicola flagellatus comb. nov.</title>
        <authorList>
            <person name="Lai Q."/>
            <person name="Li G."/>
            <person name="Liu X."/>
            <person name="Du Y."/>
            <person name="Sun F."/>
            <person name="Shao Z."/>
        </authorList>
    </citation>
    <scope>NUCLEOTIDE SEQUENCE [LARGE SCALE GENOMIC DNA]</scope>
    <source>
        <strain evidence="5 6">22II-s11g</strain>
    </source>
</reference>
<dbReference type="eggNOG" id="COG1846">
    <property type="taxonomic scope" value="Bacteria"/>
</dbReference>
<dbReference type="Pfam" id="PF12802">
    <property type="entry name" value="MarR_2"/>
    <property type="match status" value="1"/>
</dbReference>
<dbReference type="SUPFAM" id="SSF46785">
    <property type="entry name" value="Winged helix' DNA-binding domain"/>
    <property type="match status" value="1"/>
</dbReference>
<dbReference type="GO" id="GO:0006950">
    <property type="term" value="P:response to stress"/>
    <property type="evidence" value="ECO:0007669"/>
    <property type="project" value="TreeGrafter"/>
</dbReference>
<protein>
    <submittedName>
        <fullName evidence="5">MarR family transcriptional regulator</fullName>
    </submittedName>
</protein>
<accession>A0A0A0EIB0</accession>
<proteinExistence type="predicted"/>
<dbReference type="OrthoDB" id="1431064at2"/>
<dbReference type="PROSITE" id="PS50995">
    <property type="entry name" value="HTH_MARR_2"/>
    <property type="match status" value="1"/>
</dbReference>
<evidence type="ECO:0000313" key="5">
    <source>
        <dbReference type="EMBL" id="KGM48872.1"/>
    </source>
</evidence>
<keyword evidence="1" id="KW-0805">Transcription regulation</keyword>
<evidence type="ECO:0000256" key="2">
    <source>
        <dbReference type="ARBA" id="ARBA00023125"/>
    </source>
</evidence>
<keyword evidence="2" id="KW-0238">DNA-binding</keyword>
<dbReference type="AlphaFoldDB" id="A0A0A0EIB0"/>
<dbReference type="InterPro" id="IPR000835">
    <property type="entry name" value="HTH_MarR-typ"/>
</dbReference>
<dbReference type="PANTHER" id="PTHR33164:SF64">
    <property type="entry name" value="TRANSCRIPTIONAL REGULATOR SLYA"/>
    <property type="match status" value="1"/>
</dbReference>
<dbReference type="InterPro" id="IPR036390">
    <property type="entry name" value="WH_DNA-bd_sf"/>
</dbReference>
<name>A0A0A0EIB0_9RHOB</name>
<dbReference type="EMBL" id="AQQX01000003">
    <property type="protein sequence ID" value="KGM48872.1"/>
    <property type="molecule type" value="Genomic_DNA"/>
</dbReference>
<dbReference type="GO" id="GO:0003700">
    <property type="term" value="F:DNA-binding transcription factor activity"/>
    <property type="evidence" value="ECO:0007669"/>
    <property type="project" value="InterPro"/>
</dbReference>
<dbReference type="PRINTS" id="PR00598">
    <property type="entry name" value="HTHMARR"/>
</dbReference>